<reference evidence="1" key="1">
    <citation type="submission" date="2021-02" db="EMBL/GenBank/DDBJ databases">
        <authorList>
            <consortium name="DOE Joint Genome Institute"/>
            <person name="Ahrendt S."/>
            <person name="Looney B.P."/>
            <person name="Miyauchi S."/>
            <person name="Morin E."/>
            <person name="Drula E."/>
            <person name="Courty P.E."/>
            <person name="Chicoki N."/>
            <person name="Fauchery L."/>
            <person name="Kohler A."/>
            <person name="Kuo A."/>
            <person name="Labutti K."/>
            <person name="Pangilinan J."/>
            <person name="Lipzen A."/>
            <person name="Riley R."/>
            <person name="Andreopoulos W."/>
            <person name="He G."/>
            <person name="Johnson J."/>
            <person name="Barry K.W."/>
            <person name="Grigoriev I.V."/>
            <person name="Nagy L."/>
            <person name="Hibbett D."/>
            <person name="Henrissat B."/>
            <person name="Matheny P.B."/>
            <person name="Labbe J."/>
            <person name="Martin F."/>
        </authorList>
    </citation>
    <scope>NUCLEOTIDE SEQUENCE</scope>
    <source>
        <strain evidence="1">EC-137</strain>
    </source>
</reference>
<evidence type="ECO:0000313" key="2">
    <source>
        <dbReference type="Proteomes" id="UP000814128"/>
    </source>
</evidence>
<sequence length="596" mass="63778">MAIAIATIDDVSGKTFDYVIVGGGTAGLVLAGRLSEDPDRTVLVLEAGGAHLDDPNITMPASYAKVFGDPEYDWGFTTVPQEHADGVVYGWQRGKGLGGSSAINFYVWNLPPKADIDAWEALGNPGWNWKNFIKYAKKSETFLPPPSAAVEQEGLTYDKVYHGTQGPLGLGYCNMRTGWEQAVTGALQKHGFKQSHDHQAGDTTGTNYTTSTVDPRTNQRAFSQAYLSPRPNLTVLTNAPATQITAFPASNTGAFVASGVRFVVEGKEHWTGAAREVVLSAGAIKSPQILELSGIGSAPHLASLGVEPKVDLPAVGENAQEHMFCGVSWELKEPEKFNTLDPLRDPKRLEAELQKYAQGDGLFTLGIVGIHMAPLAAVSPRASEILATAPAPASASAPGLAEQRVQQHKRVDERSADLEIISFPGFLSYPNPPEEGKKYLTLLAAINHPWSRGTIHAGSRDALAQPVIDPHYFEEGADLQTFIEHVKFVRRLGAEEPLASLLAKELNPGPAIASDAEVAAWLKKHLSTTFHTAGTTAMLPRARGGVVDPSLKVYGTQNVRVVDLGVVPLHIAAHTQAAVFAIAEQAADIIKGTFKA</sequence>
<organism evidence="1 2">
    <name type="scientific">Vararia minispora EC-137</name>
    <dbReference type="NCBI Taxonomy" id="1314806"/>
    <lineage>
        <taxon>Eukaryota</taxon>
        <taxon>Fungi</taxon>
        <taxon>Dikarya</taxon>
        <taxon>Basidiomycota</taxon>
        <taxon>Agaricomycotina</taxon>
        <taxon>Agaricomycetes</taxon>
        <taxon>Russulales</taxon>
        <taxon>Lachnocladiaceae</taxon>
        <taxon>Vararia</taxon>
    </lineage>
</organism>
<dbReference type="EMBL" id="MU273564">
    <property type="protein sequence ID" value="KAI0031875.1"/>
    <property type="molecule type" value="Genomic_DNA"/>
</dbReference>
<protein>
    <submittedName>
        <fullName evidence="1">GMC oxidoreductase</fullName>
    </submittedName>
</protein>
<comment type="caution">
    <text evidence="1">The sequence shown here is derived from an EMBL/GenBank/DDBJ whole genome shotgun (WGS) entry which is preliminary data.</text>
</comment>
<dbReference type="Proteomes" id="UP000814128">
    <property type="component" value="Unassembled WGS sequence"/>
</dbReference>
<evidence type="ECO:0000313" key="1">
    <source>
        <dbReference type="EMBL" id="KAI0031875.1"/>
    </source>
</evidence>
<gene>
    <name evidence="1" type="ORF">K488DRAFT_51122</name>
</gene>
<accession>A0ACB8QJK6</accession>
<reference evidence="1" key="2">
    <citation type="journal article" date="2022" name="New Phytol.">
        <title>Evolutionary transition to the ectomycorrhizal habit in the genomes of a hyperdiverse lineage of mushroom-forming fungi.</title>
        <authorList>
            <person name="Looney B."/>
            <person name="Miyauchi S."/>
            <person name="Morin E."/>
            <person name="Drula E."/>
            <person name="Courty P.E."/>
            <person name="Kohler A."/>
            <person name="Kuo A."/>
            <person name="LaButti K."/>
            <person name="Pangilinan J."/>
            <person name="Lipzen A."/>
            <person name="Riley R."/>
            <person name="Andreopoulos W."/>
            <person name="He G."/>
            <person name="Johnson J."/>
            <person name="Nolan M."/>
            <person name="Tritt A."/>
            <person name="Barry K.W."/>
            <person name="Grigoriev I.V."/>
            <person name="Nagy L.G."/>
            <person name="Hibbett D."/>
            <person name="Henrissat B."/>
            <person name="Matheny P.B."/>
            <person name="Labbe J."/>
            <person name="Martin F.M."/>
        </authorList>
    </citation>
    <scope>NUCLEOTIDE SEQUENCE</scope>
    <source>
        <strain evidence="1">EC-137</strain>
    </source>
</reference>
<keyword evidence="2" id="KW-1185">Reference proteome</keyword>
<name>A0ACB8QJK6_9AGAM</name>
<proteinExistence type="predicted"/>